<accession>A0A0B9G2T3</accession>
<feature type="transmembrane region" description="Helical" evidence="1">
    <location>
        <begin position="64"/>
        <end position="83"/>
    </location>
</feature>
<feature type="transmembrane region" description="Helical" evidence="1">
    <location>
        <begin position="12"/>
        <end position="33"/>
    </location>
</feature>
<proteinExistence type="predicted"/>
<evidence type="ECO:0000313" key="3">
    <source>
        <dbReference type="EMBL" id="KHT63083.1"/>
    </source>
</evidence>
<name>A0A0B9G2T3_9GAMM</name>
<dbReference type="PRINTS" id="PR00169">
    <property type="entry name" value="KCHANNEL"/>
</dbReference>
<keyword evidence="1" id="KW-0472">Membrane</keyword>
<protein>
    <submittedName>
        <fullName evidence="3">Transporter</fullName>
    </submittedName>
</protein>
<dbReference type="RefSeq" id="WP_039463089.1">
    <property type="nucleotide sequence ID" value="NZ_JWLZ01000162.1"/>
</dbReference>
<organism evidence="3 4">
    <name type="scientific">Photobacterium gaetbulicola</name>
    <dbReference type="NCBI Taxonomy" id="1295392"/>
    <lineage>
        <taxon>Bacteria</taxon>
        <taxon>Pseudomonadati</taxon>
        <taxon>Pseudomonadota</taxon>
        <taxon>Gammaproteobacteria</taxon>
        <taxon>Vibrionales</taxon>
        <taxon>Vibrionaceae</taxon>
        <taxon>Photobacterium</taxon>
    </lineage>
</organism>
<dbReference type="Gene3D" id="1.10.287.70">
    <property type="match status" value="1"/>
</dbReference>
<dbReference type="Proteomes" id="UP000031278">
    <property type="component" value="Unassembled WGS sequence"/>
</dbReference>
<sequence length="223" mass="24907">MGKKITEKNNFYYLTIALIILLVSSSLDQVLQITWLDKILQAITLLTFVVCLMSLRFDSGWFRFLMSLLIAWVVLVVIKELLGFRQIDIAMLVLMLCFFFGTFKSIMRQILFTGTIDNNKVVGSLALFLLLGLMWAIAYLLILEFSPESFTGLEAKDWGDNFSNAAYFSFVTLTTLGYGDISPITPVAQVIVYLEAIAGVFYMAIVVASLVGASQNSQENNDG</sequence>
<evidence type="ECO:0000256" key="1">
    <source>
        <dbReference type="SAM" id="Phobius"/>
    </source>
</evidence>
<evidence type="ECO:0000313" key="4">
    <source>
        <dbReference type="Proteomes" id="UP000031278"/>
    </source>
</evidence>
<feature type="transmembrane region" description="Helical" evidence="1">
    <location>
        <begin position="39"/>
        <end position="57"/>
    </location>
</feature>
<gene>
    <name evidence="3" type="ORF">RJ45_13900</name>
</gene>
<keyword evidence="1" id="KW-1133">Transmembrane helix</keyword>
<comment type="caution">
    <text evidence="3">The sequence shown here is derived from an EMBL/GenBank/DDBJ whole genome shotgun (WGS) entry which is preliminary data.</text>
</comment>
<feature type="transmembrane region" description="Helical" evidence="1">
    <location>
        <begin position="89"/>
        <end position="107"/>
    </location>
</feature>
<feature type="transmembrane region" description="Helical" evidence="1">
    <location>
        <begin position="119"/>
        <end position="142"/>
    </location>
</feature>
<dbReference type="InterPro" id="IPR013099">
    <property type="entry name" value="K_chnl_dom"/>
</dbReference>
<feature type="domain" description="Potassium channel" evidence="2">
    <location>
        <begin position="142"/>
        <end position="211"/>
    </location>
</feature>
<feature type="transmembrane region" description="Helical" evidence="1">
    <location>
        <begin position="191"/>
        <end position="213"/>
    </location>
</feature>
<reference evidence="3 4" key="1">
    <citation type="submission" date="2014-12" db="EMBL/GenBank/DDBJ databases">
        <title>Genome sequencing of Photobacterium gaetbulicola AD005a.</title>
        <authorList>
            <person name="Adrian T.G.S."/>
            <person name="Chan K.G."/>
        </authorList>
    </citation>
    <scope>NUCLEOTIDE SEQUENCE [LARGE SCALE GENOMIC DNA]</scope>
    <source>
        <strain evidence="3 4">AD005a</strain>
    </source>
</reference>
<dbReference type="SUPFAM" id="SSF81324">
    <property type="entry name" value="Voltage-gated potassium channels"/>
    <property type="match status" value="1"/>
</dbReference>
<keyword evidence="1" id="KW-0812">Transmembrane</keyword>
<evidence type="ECO:0000259" key="2">
    <source>
        <dbReference type="Pfam" id="PF07885"/>
    </source>
</evidence>
<dbReference type="Pfam" id="PF07885">
    <property type="entry name" value="Ion_trans_2"/>
    <property type="match status" value="1"/>
</dbReference>
<dbReference type="EMBL" id="JWLZ01000162">
    <property type="protein sequence ID" value="KHT63083.1"/>
    <property type="molecule type" value="Genomic_DNA"/>
</dbReference>
<dbReference type="AlphaFoldDB" id="A0A0B9G2T3"/>